<dbReference type="GO" id="GO:0005634">
    <property type="term" value="C:nucleus"/>
    <property type="evidence" value="ECO:0007669"/>
    <property type="project" value="UniProtKB-SubCell"/>
</dbReference>
<keyword evidence="7" id="KW-0539">Nucleus</keyword>
<dbReference type="GO" id="GO:0000981">
    <property type="term" value="F:DNA-binding transcription factor activity, RNA polymerase II-specific"/>
    <property type="evidence" value="ECO:0007669"/>
    <property type="project" value="TreeGrafter"/>
</dbReference>
<dbReference type="Proteomes" id="UP001175001">
    <property type="component" value="Unassembled WGS sequence"/>
</dbReference>
<evidence type="ECO:0000259" key="8">
    <source>
        <dbReference type="SMART" id="SM00906"/>
    </source>
</evidence>
<keyword evidence="5" id="KW-0238">DNA-binding</keyword>
<dbReference type="GO" id="GO:0006351">
    <property type="term" value="P:DNA-templated transcription"/>
    <property type="evidence" value="ECO:0007669"/>
    <property type="project" value="InterPro"/>
</dbReference>
<accession>A0AA39XQY3</accession>
<sequence length="739" mass="81955">MGYRTVALSRDDRKKDFALELGATDYIDASKEDTIETLQKLGGADLIVATAPNPEIIGQLVNGCAAGGKVLIIAPVGDVVLNTVPMILKGISVHGWPSGHALDSEETIEFARIHGVKCMIEKFPLSKAQEAMDHMLSGKVRFRDNNPIQEDASLRTISDQIGLVSISAGADLRYLGPSSGLFFTRFVLAGLGRRIQIERPSTPDLTADDGLSIPPDLLLVQPRELPPAEKHARWLSQAYFDSVHLQFPFLHEKIHLQTIQTMYDGINVGPVLEFQVFMVLAIGATIQSRKAKVMLSAEGYYASAMDRLDSTVQATSLGGLQGILLLQMYTLNNPSSGLSLWLLHYHGLALTIELGLQREVPNDKFTSFEKQMRTRTFWSIYTIDRLLSTLMGRPIGVMDEQCELRLPLDVNDSDLHQQPHQQAGTLTNMTTAIHLFKHARLNSETKCVLYCVDRQYPPYTQPAITDVESWKADMLDRLRKWKTDIPRHPEGSPQYHMNLLCEIKYHELVMLILRPSPRFQHPDKASVRECFASALECSKLYHRLYTTKALHFGWSSTHSLFVCVMVMFYCVWTPQGVADEANFDCLMRSLKASSDVLSAMGEYWPEATRSRGVLDRISTATMRRFTDKLSPVRSNNSPVGSQADVGLVSHLIQGQPADWMNVGTAPNILPSPQLEDGGTGNDFAANDYYGALDNSFTSADILSYFLGPGEDADMGGSGLNADYQPDADDVIRNLLDGGL</sequence>
<organism evidence="9 10">
    <name type="scientific">Lasiodiplodia hormozganensis</name>
    <dbReference type="NCBI Taxonomy" id="869390"/>
    <lineage>
        <taxon>Eukaryota</taxon>
        <taxon>Fungi</taxon>
        <taxon>Dikarya</taxon>
        <taxon>Ascomycota</taxon>
        <taxon>Pezizomycotina</taxon>
        <taxon>Dothideomycetes</taxon>
        <taxon>Dothideomycetes incertae sedis</taxon>
        <taxon>Botryosphaeriales</taxon>
        <taxon>Botryosphaeriaceae</taxon>
        <taxon>Lasiodiplodia</taxon>
    </lineage>
</organism>
<dbReference type="Pfam" id="PF04082">
    <property type="entry name" value="Fungal_trans"/>
    <property type="match status" value="1"/>
</dbReference>
<dbReference type="SMART" id="SM00906">
    <property type="entry name" value="Fungal_trans"/>
    <property type="match status" value="1"/>
</dbReference>
<dbReference type="SUPFAM" id="SSF51735">
    <property type="entry name" value="NAD(P)-binding Rossmann-fold domains"/>
    <property type="match status" value="1"/>
</dbReference>
<reference evidence="9" key="1">
    <citation type="submission" date="2023-06" db="EMBL/GenBank/DDBJ databases">
        <title>Multi-omics analyses reveal the molecular pathogenesis toolkit of Lasiodiplodia hormozganensis, a cross-kingdom pathogen.</title>
        <authorList>
            <person name="Felix C."/>
            <person name="Meneses R."/>
            <person name="Goncalves M.F.M."/>
            <person name="Tilleman L."/>
            <person name="Duarte A.S."/>
            <person name="Jorrin-Novo J.V."/>
            <person name="Van De Peer Y."/>
            <person name="Deforce D."/>
            <person name="Van Nieuwerburgh F."/>
            <person name="Esteves A.C."/>
            <person name="Alves A."/>
        </authorList>
    </citation>
    <scope>NUCLEOTIDE SEQUENCE</scope>
    <source>
        <strain evidence="9">CBS 339.90</strain>
    </source>
</reference>
<dbReference type="InterPro" id="IPR036291">
    <property type="entry name" value="NAD(P)-bd_dom_sf"/>
</dbReference>
<dbReference type="CDD" id="cd12148">
    <property type="entry name" value="fungal_TF_MHR"/>
    <property type="match status" value="1"/>
</dbReference>
<keyword evidence="10" id="KW-1185">Reference proteome</keyword>
<dbReference type="InterPro" id="IPR052202">
    <property type="entry name" value="Yeast_MetPath_Reg"/>
</dbReference>
<evidence type="ECO:0000313" key="10">
    <source>
        <dbReference type="Proteomes" id="UP001175001"/>
    </source>
</evidence>
<evidence type="ECO:0000256" key="6">
    <source>
        <dbReference type="ARBA" id="ARBA00023163"/>
    </source>
</evidence>
<feature type="domain" description="Xylanolytic transcriptional activator regulatory" evidence="8">
    <location>
        <begin position="340"/>
        <end position="413"/>
    </location>
</feature>
<dbReference type="GO" id="GO:0043565">
    <property type="term" value="F:sequence-specific DNA binding"/>
    <property type="evidence" value="ECO:0007669"/>
    <property type="project" value="TreeGrafter"/>
</dbReference>
<evidence type="ECO:0000256" key="1">
    <source>
        <dbReference type="ARBA" id="ARBA00004123"/>
    </source>
</evidence>
<comment type="subcellular location">
    <subcellularLocation>
        <location evidence="1">Nucleus</location>
    </subcellularLocation>
</comment>
<dbReference type="Gene3D" id="3.90.180.10">
    <property type="entry name" value="Medium-chain alcohol dehydrogenases, catalytic domain"/>
    <property type="match status" value="1"/>
</dbReference>
<evidence type="ECO:0000256" key="3">
    <source>
        <dbReference type="ARBA" id="ARBA00022833"/>
    </source>
</evidence>
<dbReference type="GO" id="GO:0008270">
    <property type="term" value="F:zinc ion binding"/>
    <property type="evidence" value="ECO:0007669"/>
    <property type="project" value="InterPro"/>
</dbReference>
<proteinExistence type="predicted"/>
<comment type="caution">
    <text evidence="9">The sequence shown here is derived from an EMBL/GenBank/DDBJ whole genome shotgun (WGS) entry which is preliminary data.</text>
</comment>
<protein>
    <submittedName>
        <fullName evidence="9">Alcohol dehydrogenase patD</fullName>
    </submittedName>
</protein>
<dbReference type="InterPro" id="IPR013149">
    <property type="entry name" value="ADH-like_C"/>
</dbReference>
<dbReference type="AlphaFoldDB" id="A0AA39XQY3"/>
<keyword evidence="4" id="KW-0805">Transcription regulation</keyword>
<dbReference type="GO" id="GO:0045944">
    <property type="term" value="P:positive regulation of transcription by RNA polymerase II"/>
    <property type="evidence" value="ECO:0007669"/>
    <property type="project" value="TreeGrafter"/>
</dbReference>
<name>A0AA39XQY3_9PEZI</name>
<dbReference type="Gene3D" id="3.40.50.720">
    <property type="entry name" value="NAD(P)-binding Rossmann-like Domain"/>
    <property type="match status" value="1"/>
</dbReference>
<keyword evidence="3" id="KW-0862">Zinc</keyword>
<keyword evidence="6" id="KW-0804">Transcription</keyword>
<evidence type="ECO:0000256" key="7">
    <source>
        <dbReference type="ARBA" id="ARBA00023242"/>
    </source>
</evidence>
<evidence type="ECO:0000313" key="9">
    <source>
        <dbReference type="EMBL" id="KAK0638081.1"/>
    </source>
</evidence>
<evidence type="ECO:0000256" key="4">
    <source>
        <dbReference type="ARBA" id="ARBA00023015"/>
    </source>
</evidence>
<keyword evidence="2" id="KW-0479">Metal-binding</keyword>
<dbReference type="Pfam" id="PF00107">
    <property type="entry name" value="ADH_zinc_N"/>
    <property type="match status" value="1"/>
</dbReference>
<evidence type="ECO:0000256" key="2">
    <source>
        <dbReference type="ARBA" id="ARBA00022723"/>
    </source>
</evidence>
<dbReference type="EMBL" id="JAUJDW010000103">
    <property type="protein sequence ID" value="KAK0638081.1"/>
    <property type="molecule type" value="Genomic_DNA"/>
</dbReference>
<dbReference type="PANTHER" id="PTHR47782:SF1">
    <property type="entry name" value="PYRIMIDINE PATHWAY REGULATORY PROTEIN 1"/>
    <property type="match status" value="1"/>
</dbReference>
<gene>
    <name evidence="9" type="primary">patD_0</name>
    <name evidence="9" type="ORF">DIS24_g10180</name>
</gene>
<evidence type="ECO:0000256" key="5">
    <source>
        <dbReference type="ARBA" id="ARBA00023125"/>
    </source>
</evidence>
<dbReference type="PANTHER" id="PTHR47782">
    <property type="entry name" value="ZN(II)2CYS6 TRANSCRIPTION FACTOR (EUROFUNG)-RELATED"/>
    <property type="match status" value="1"/>
</dbReference>
<dbReference type="InterPro" id="IPR007219">
    <property type="entry name" value="XnlR_reg_dom"/>
</dbReference>